<evidence type="ECO:0000313" key="4">
    <source>
        <dbReference type="Proteomes" id="UP000824260"/>
    </source>
</evidence>
<feature type="domain" description="GerMN" evidence="2">
    <location>
        <begin position="228"/>
        <end position="324"/>
    </location>
</feature>
<dbReference type="Proteomes" id="UP000824260">
    <property type="component" value="Unassembled WGS sequence"/>
</dbReference>
<comment type="caution">
    <text evidence="3">The sequence shown here is derived from an EMBL/GenBank/DDBJ whole genome shotgun (WGS) entry which is preliminary data.</text>
</comment>
<name>A0A9D0ZKR1_9FIRM</name>
<evidence type="ECO:0000313" key="3">
    <source>
        <dbReference type="EMBL" id="HIQ82347.1"/>
    </source>
</evidence>
<dbReference type="Pfam" id="PF10646">
    <property type="entry name" value="Germane"/>
    <property type="match status" value="3"/>
</dbReference>
<organism evidence="3 4">
    <name type="scientific">Candidatus Pullichristensenella stercorigallinarum</name>
    <dbReference type="NCBI Taxonomy" id="2840909"/>
    <lineage>
        <taxon>Bacteria</taxon>
        <taxon>Bacillati</taxon>
        <taxon>Bacillota</taxon>
        <taxon>Clostridia</taxon>
        <taxon>Candidatus Pullichristensenella</taxon>
    </lineage>
</organism>
<accession>A0A9D0ZKR1</accession>
<sequence length="489" mass="51820">MKRMLALVLALALLPLFPALGEETLPEPDGSTREMLLGEATAEYFYEATLYYTGSDGVSLSQATRTLLVQTGETLLDVVLEALLDSSLSPAQVSVIPGDTRVISREISGGLVTVNLSIEARNVQSDQELLLIYLAISGTLLEMEGVEGVSVLINDREEGVLGLPGGVFSAIEGDVAAAWAQMQAEADRYLGNAQGSATRVAALYFPSADGRWLVPETREISFTEDTIADELLSQLCAGPQVLECGLSIAPTGTLLAGEPVLAVTSAGERVLELNLDGAALAAAESAGVQRWQVCGALTLTLCSFLTELDAVRLSVDGESITQAQREGTTFSFEEDGMRRRDFSGFIGSAASLYLANEDGELILRETALSQGEALSARALLSVLMSEEMAASLGGVSPVPALIDETDILGVRVRDGVATVNLSARFYSACQELDEARERTAVYAIVNTLCGLSGVEGVRFLIEGESVETLSEYIYMRTVLLPNPGAVVTE</sequence>
<keyword evidence="1" id="KW-0732">Signal</keyword>
<dbReference type="EMBL" id="DVFZ01000046">
    <property type="protein sequence ID" value="HIQ82347.1"/>
    <property type="molecule type" value="Genomic_DNA"/>
</dbReference>
<dbReference type="InterPro" id="IPR019606">
    <property type="entry name" value="GerMN"/>
</dbReference>
<feature type="domain" description="GerMN" evidence="2">
    <location>
        <begin position="376"/>
        <end position="470"/>
    </location>
</feature>
<evidence type="ECO:0000256" key="1">
    <source>
        <dbReference type="SAM" id="SignalP"/>
    </source>
</evidence>
<dbReference type="AlphaFoldDB" id="A0A9D0ZKR1"/>
<feature type="signal peptide" evidence="1">
    <location>
        <begin position="1"/>
        <end position="21"/>
    </location>
</feature>
<reference evidence="3" key="1">
    <citation type="submission" date="2020-10" db="EMBL/GenBank/DDBJ databases">
        <authorList>
            <person name="Gilroy R."/>
        </authorList>
    </citation>
    <scope>NUCLEOTIDE SEQUENCE</scope>
    <source>
        <strain evidence="3">ChiSjej6B24-2974</strain>
    </source>
</reference>
<gene>
    <name evidence="3" type="ORF">IAA52_04520</name>
</gene>
<protein>
    <submittedName>
        <fullName evidence="3">GerMN domain-containing protein</fullName>
    </submittedName>
</protein>
<dbReference type="SMART" id="SM00909">
    <property type="entry name" value="Germane"/>
    <property type="match status" value="3"/>
</dbReference>
<feature type="chain" id="PRO_5038866048" evidence="1">
    <location>
        <begin position="22"/>
        <end position="489"/>
    </location>
</feature>
<evidence type="ECO:0000259" key="2">
    <source>
        <dbReference type="SMART" id="SM00909"/>
    </source>
</evidence>
<proteinExistence type="predicted"/>
<feature type="domain" description="GerMN" evidence="2">
    <location>
        <begin position="76"/>
        <end position="162"/>
    </location>
</feature>
<reference evidence="3" key="2">
    <citation type="journal article" date="2021" name="PeerJ">
        <title>Extensive microbial diversity within the chicken gut microbiome revealed by metagenomics and culture.</title>
        <authorList>
            <person name="Gilroy R."/>
            <person name="Ravi A."/>
            <person name="Getino M."/>
            <person name="Pursley I."/>
            <person name="Horton D.L."/>
            <person name="Alikhan N.F."/>
            <person name="Baker D."/>
            <person name="Gharbi K."/>
            <person name="Hall N."/>
            <person name="Watson M."/>
            <person name="Adriaenssens E.M."/>
            <person name="Foster-Nyarko E."/>
            <person name="Jarju S."/>
            <person name="Secka A."/>
            <person name="Antonio M."/>
            <person name="Oren A."/>
            <person name="Chaudhuri R.R."/>
            <person name="La Ragione R."/>
            <person name="Hildebrand F."/>
            <person name="Pallen M.J."/>
        </authorList>
    </citation>
    <scope>NUCLEOTIDE SEQUENCE</scope>
    <source>
        <strain evidence="3">ChiSjej6B24-2974</strain>
    </source>
</reference>